<keyword evidence="3" id="KW-1185">Reference proteome</keyword>
<feature type="region of interest" description="Disordered" evidence="1">
    <location>
        <begin position="94"/>
        <end position="128"/>
    </location>
</feature>
<name>A0A8G2CIP7_ACIRU</name>
<feature type="compositionally biased region" description="Basic and acidic residues" evidence="1">
    <location>
        <begin position="114"/>
        <end position="128"/>
    </location>
</feature>
<sequence>MLAVHLLCGRDNQGNLKNLTFDDAAGEFRSGKWYISEKNAELLVGGWIYLHPTKSSPSELGGVILGFEPITDESAKRSNRIVFIVREQPEARGCQWRGKAHGPAHSSGLVGADFPHETGSEKPIKERG</sequence>
<evidence type="ECO:0000313" key="3">
    <source>
        <dbReference type="Proteomes" id="UP000186308"/>
    </source>
</evidence>
<dbReference type="RefSeq" id="WP_076454369.1">
    <property type="nucleotide sequence ID" value="NZ_FTNE01000003.1"/>
</dbReference>
<comment type="caution">
    <text evidence="2">The sequence shown here is derived from an EMBL/GenBank/DDBJ whole genome shotgun (WGS) entry which is preliminary data.</text>
</comment>
<evidence type="ECO:0000313" key="2">
    <source>
        <dbReference type="EMBL" id="SIQ31925.1"/>
    </source>
</evidence>
<gene>
    <name evidence="2" type="ORF">SAMN05421828_103182</name>
</gene>
<reference evidence="2 3" key="1">
    <citation type="submission" date="2017-01" db="EMBL/GenBank/DDBJ databases">
        <authorList>
            <person name="Varghese N."/>
            <person name="Submissions S."/>
        </authorList>
    </citation>
    <scope>NUCLEOTIDE SEQUENCE [LARGE SCALE GENOMIC DNA]</scope>
    <source>
        <strain evidence="2 3">ATCC 35905</strain>
    </source>
</reference>
<dbReference type="EMBL" id="FTNE01000003">
    <property type="protein sequence ID" value="SIQ31925.1"/>
    <property type="molecule type" value="Genomic_DNA"/>
</dbReference>
<organism evidence="2 3">
    <name type="scientific">Acidiphilium rubrum</name>
    <dbReference type="NCBI Taxonomy" id="526"/>
    <lineage>
        <taxon>Bacteria</taxon>
        <taxon>Pseudomonadati</taxon>
        <taxon>Pseudomonadota</taxon>
        <taxon>Alphaproteobacteria</taxon>
        <taxon>Acetobacterales</taxon>
        <taxon>Acidocellaceae</taxon>
        <taxon>Acidiphilium</taxon>
    </lineage>
</organism>
<dbReference type="Proteomes" id="UP000186308">
    <property type="component" value="Unassembled WGS sequence"/>
</dbReference>
<protein>
    <submittedName>
        <fullName evidence="2">Uncharacterized protein</fullName>
    </submittedName>
</protein>
<dbReference type="AlphaFoldDB" id="A0A8G2CIP7"/>
<accession>A0A8G2CIP7</accession>
<evidence type="ECO:0000256" key="1">
    <source>
        <dbReference type="SAM" id="MobiDB-lite"/>
    </source>
</evidence>
<dbReference type="OrthoDB" id="6203947at2"/>
<proteinExistence type="predicted"/>